<dbReference type="EMBL" id="PDLK01000002">
    <property type="protein sequence ID" value="PHH05137.1"/>
    <property type="molecule type" value="Genomic_DNA"/>
</dbReference>
<gene>
    <name evidence="3" type="ORF">CRX53_14800</name>
    <name evidence="2" type="ORF">VOF76_00785</name>
</gene>
<keyword evidence="1" id="KW-0472">Membrane</keyword>
<reference evidence="4" key="2">
    <citation type="submission" date="2017-09" db="EMBL/GenBank/DDBJ databases">
        <title>FDA dAtabase for Regulatory Grade micrObial Sequences (FDA-ARGOS): Supporting development and validation of Infectious Disease Dx tests.</title>
        <authorList>
            <person name="Minogue T."/>
            <person name="Wolcott M."/>
            <person name="Wasieloski L."/>
            <person name="Aguilar W."/>
            <person name="Moore D."/>
            <person name="Tallon L."/>
            <person name="Sadzewicz L."/>
            <person name="Ott S."/>
            <person name="Zhao X."/>
            <person name="Nagaraj S."/>
            <person name="Vavikolanu K."/>
            <person name="Aluvathingal J."/>
            <person name="Nadendla S."/>
            <person name="Sichtig H."/>
        </authorList>
    </citation>
    <scope>NUCLEOTIDE SEQUENCE [LARGE SCALE GENOMIC DNA]</scope>
    <source>
        <strain evidence="4">FDAARGOS_404</strain>
    </source>
</reference>
<reference evidence="3" key="1">
    <citation type="submission" date="2017-09" db="EMBL/GenBank/DDBJ databases">
        <title>FDA dAtabase for Regulatory Grade micrObial Sequences (FDA-ARGOS): Supporting development and validation of Infectious Disease Dx tests.</title>
        <authorList>
            <person name="Minogue T."/>
            <person name="Wolcott M."/>
            <person name="Wasieloski L."/>
            <person name="Aguilar W."/>
            <person name="Moore D."/>
            <person name="Tallon L.J."/>
            <person name="Sadzewicz L."/>
            <person name="Ott S."/>
            <person name="Zhao X."/>
            <person name="Nagaraj S."/>
            <person name="Vavikolanu K."/>
            <person name="Aluvathingal J."/>
            <person name="Nadendla S."/>
            <person name="Sichtig H."/>
        </authorList>
    </citation>
    <scope>NUCLEOTIDE SEQUENCE</scope>
    <source>
        <strain evidence="3">FDAARGOS_404</strain>
    </source>
</reference>
<protein>
    <submittedName>
        <fullName evidence="3">Uncharacterized protein</fullName>
    </submittedName>
</protein>
<reference evidence="2 5" key="3">
    <citation type="submission" date="2024-01" db="EMBL/GenBank/DDBJ databases">
        <title>Comparative Genomics of Leclercia adecarboxylata Strains Isolated from Several Sources.</title>
        <authorList>
            <person name="Yescas-Zazueta V."/>
            <person name="Balbuena-Alonso M.G."/>
            <person name="Valencia D."/>
            <person name="Mendez-Pfeiffer P.A."/>
            <person name="Ballesteros-Monrreal M.G."/>
            <person name="Rocha-Gracia R.D.C."/>
            <person name="Barrios-Villa E."/>
        </authorList>
    </citation>
    <scope>NUCLEOTIDE SEQUENCE [LARGE SCALE GENOMIC DNA]</scope>
    <source>
        <strain evidence="2 5">33MEM</strain>
    </source>
</reference>
<keyword evidence="1" id="KW-0812">Transmembrane</keyword>
<dbReference type="Proteomes" id="UP001357437">
    <property type="component" value="Unassembled WGS sequence"/>
</dbReference>
<keyword evidence="1" id="KW-1133">Transmembrane helix</keyword>
<evidence type="ECO:0000313" key="5">
    <source>
        <dbReference type="Proteomes" id="UP001357437"/>
    </source>
</evidence>
<feature type="transmembrane region" description="Helical" evidence="1">
    <location>
        <begin position="65"/>
        <end position="86"/>
    </location>
</feature>
<dbReference type="AlphaFoldDB" id="A0A2C5TA88"/>
<evidence type="ECO:0000256" key="1">
    <source>
        <dbReference type="SAM" id="Phobius"/>
    </source>
</evidence>
<sequence>MPEFIFFKKGNTLSALEKSNVQGARLLLEQGYEKQFEEIMASDSQHALARLADIKKEEALTEHAFMTWPAFAAAVAIIMMVVGYLFSN</sequence>
<comment type="caution">
    <text evidence="3">The sequence shown here is derived from an EMBL/GenBank/DDBJ whole genome shotgun (WGS) entry which is preliminary data.</text>
</comment>
<dbReference type="EMBL" id="JAYMCU010000001">
    <property type="protein sequence ID" value="MEC3934697.1"/>
    <property type="molecule type" value="Genomic_DNA"/>
</dbReference>
<dbReference type="RefSeq" id="WP_032612565.1">
    <property type="nucleotide sequence ID" value="NZ_CBCYCG010000004.1"/>
</dbReference>
<proteinExistence type="predicted"/>
<keyword evidence="5" id="KW-1185">Reference proteome</keyword>
<dbReference type="Proteomes" id="UP000222768">
    <property type="component" value="Unassembled WGS sequence"/>
</dbReference>
<organism evidence="3 4">
    <name type="scientific">Leclercia adecarboxylata</name>
    <dbReference type="NCBI Taxonomy" id="83655"/>
    <lineage>
        <taxon>Bacteria</taxon>
        <taxon>Pseudomonadati</taxon>
        <taxon>Pseudomonadota</taxon>
        <taxon>Gammaproteobacteria</taxon>
        <taxon>Enterobacterales</taxon>
        <taxon>Enterobacteriaceae</taxon>
        <taxon>Leclercia</taxon>
    </lineage>
</organism>
<evidence type="ECO:0000313" key="4">
    <source>
        <dbReference type="Proteomes" id="UP000222768"/>
    </source>
</evidence>
<name>A0A2C5TA88_9ENTR</name>
<evidence type="ECO:0000313" key="2">
    <source>
        <dbReference type="EMBL" id="MEC3934697.1"/>
    </source>
</evidence>
<evidence type="ECO:0000313" key="3">
    <source>
        <dbReference type="EMBL" id="PHH05137.1"/>
    </source>
</evidence>
<accession>A0A2C5TA88</accession>